<sequence length="113" mass="13059">MASLKNPLLKRYWITFASPPPRGRDGFILSGPLDRLCGVTAYTLDDALYLIREQLCLGRKLPPIQKVIEDVDVASVDSGHIRPNMGEPFWRGVWWPPIDWQGYQRLRYHEPEP</sequence>
<dbReference type="AlphaFoldDB" id="A0A6J4VDZ8"/>
<dbReference type="EMBL" id="CADCWN010000196">
    <property type="protein sequence ID" value="CAA9575973.1"/>
    <property type="molecule type" value="Genomic_DNA"/>
</dbReference>
<reference evidence="1" key="1">
    <citation type="submission" date="2020-02" db="EMBL/GenBank/DDBJ databases">
        <authorList>
            <person name="Meier V. D."/>
        </authorList>
    </citation>
    <scope>NUCLEOTIDE SEQUENCE</scope>
    <source>
        <strain evidence="1">AVDCRST_MAG18</strain>
    </source>
</reference>
<evidence type="ECO:0000313" key="1">
    <source>
        <dbReference type="EMBL" id="CAA9575973.1"/>
    </source>
</evidence>
<gene>
    <name evidence="1" type="ORF">AVDCRST_MAG18-2549</name>
</gene>
<accession>A0A6J4VDZ8</accession>
<organism evidence="1">
    <name type="scientific">uncultured Thermomicrobiales bacterium</name>
    <dbReference type="NCBI Taxonomy" id="1645740"/>
    <lineage>
        <taxon>Bacteria</taxon>
        <taxon>Pseudomonadati</taxon>
        <taxon>Thermomicrobiota</taxon>
        <taxon>Thermomicrobia</taxon>
        <taxon>Thermomicrobiales</taxon>
        <taxon>environmental samples</taxon>
    </lineage>
</organism>
<proteinExistence type="predicted"/>
<name>A0A6J4VDZ8_9BACT</name>
<protein>
    <submittedName>
        <fullName evidence="1">Uncharacterized protein</fullName>
    </submittedName>
</protein>